<protein>
    <recommendedName>
        <fullName evidence="1">Hom-end-associated Hint domain-containing protein</fullName>
    </recommendedName>
</protein>
<dbReference type="InterPro" id="IPR007868">
    <property type="entry name" value="Hom_end_hint"/>
</dbReference>
<comment type="caution">
    <text evidence="2">The sequence shown here is derived from an EMBL/GenBank/DDBJ whole genome shotgun (WGS) entry which is preliminary data.</text>
</comment>
<accession>N8ZZ91</accession>
<dbReference type="EMBL" id="APPO01000013">
    <property type="protein sequence ID" value="ENV36855.1"/>
    <property type="molecule type" value="Genomic_DNA"/>
</dbReference>
<proteinExistence type="predicted"/>
<reference evidence="2 3" key="1">
    <citation type="submission" date="2013-02" db="EMBL/GenBank/DDBJ databases">
        <title>The Genome Sequence of Acinetobacter venetianus CIP 110063.</title>
        <authorList>
            <consortium name="The Broad Institute Genome Sequencing Platform"/>
            <consortium name="The Broad Institute Genome Sequencing Center for Infectious Disease"/>
            <person name="Cerqueira G."/>
            <person name="Feldgarden M."/>
            <person name="Courvalin P."/>
            <person name="Perichon B."/>
            <person name="Grillot-Courvalin C."/>
            <person name="Clermont D."/>
            <person name="Rocha E."/>
            <person name="Yoon E.-J."/>
            <person name="Nemec A."/>
            <person name="Walker B."/>
            <person name="Young S.K."/>
            <person name="Zeng Q."/>
            <person name="Gargeya S."/>
            <person name="Fitzgerald M."/>
            <person name="Haas B."/>
            <person name="Abouelleil A."/>
            <person name="Alvarado L."/>
            <person name="Arachchi H.M."/>
            <person name="Berlin A.M."/>
            <person name="Chapman S.B."/>
            <person name="Dewar J."/>
            <person name="Goldberg J."/>
            <person name="Griggs A."/>
            <person name="Gujja S."/>
            <person name="Hansen M."/>
            <person name="Howarth C."/>
            <person name="Imamovic A."/>
            <person name="Larimer J."/>
            <person name="McCowan C."/>
            <person name="Murphy C."/>
            <person name="Neiman D."/>
            <person name="Pearson M."/>
            <person name="Priest M."/>
            <person name="Roberts A."/>
            <person name="Saif S."/>
            <person name="Shea T."/>
            <person name="Sisk P."/>
            <person name="Sykes S."/>
            <person name="Wortman J."/>
            <person name="Nusbaum C."/>
            <person name="Birren B."/>
        </authorList>
    </citation>
    <scope>NUCLEOTIDE SEQUENCE [LARGE SCALE GENOMIC DNA]</scope>
    <source>
        <strain evidence="3">ATCC 31012 / DSM 23050 / BCRC 14357 / CCUG 45561 / CIP 110063 / KCTC 2702 / LMG 19082 / RAG-1</strain>
    </source>
</reference>
<dbReference type="AlphaFoldDB" id="N8ZZ91"/>
<evidence type="ECO:0000313" key="3">
    <source>
        <dbReference type="Proteomes" id="UP000018445"/>
    </source>
</evidence>
<dbReference type="SUPFAM" id="SSF51294">
    <property type="entry name" value="Hedgehog/intein (Hint) domain"/>
    <property type="match status" value="1"/>
</dbReference>
<dbReference type="InterPro" id="IPR036844">
    <property type="entry name" value="Hint_dom_sf"/>
</dbReference>
<dbReference type="Gene3D" id="3.30.420.240">
    <property type="match status" value="1"/>
</dbReference>
<dbReference type="eggNOG" id="COG0507">
    <property type="taxonomic scope" value="Bacteria"/>
</dbReference>
<organism evidence="2 3">
    <name type="scientific">Acinetobacter venetianus (strain ATCC 31012 / DSM 23050 / BCRC 14357 / CCUG 45561 / CIP 110063 / KCTC 2702 / LMG 19082 / RAG-1)</name>
    <dbReference type="NCBI Taxonomy" id="1191460"/>
    <lineage>
        <taxon>Bacteria</taxon>
        <taxon>Pseudomonadati</taxon>
        <taxon>Pseudomonadota</taxon>
        <taxon>Gammaproteobacteria</taxon>
        <taxon>Moraxellales</taxon>
        <taxon>Moraxellaceae</taxon>
        <taxon>Acinetobacter</taxon>
    </lineage>
</organism>
<dbReference type="Pfam" id="PF05203">
    <property type="entry name" value="Hom_end_hint"/>
    <property type="match status" value="1"/>
</dbReference>
<dbReference type="Proteomes" id="UP000018445">
    <property type="component" value="Unassembled WGS sequence"/>
</dbReference>
<dbReference type="CDD" id="cd00081">
    <property type="entry name" value="Hint"/>
    <property type="match status" value="1"/>
</dbReference>
<dbReference type="RefSeq" id="WP_004879030.1">
    <property type="nucleotide sequence ID" value="NZ_AKIQ01000062.1"/>
</dbReference>
<dbReference type="eggNOG" id="COG1372">
    <property type="taxonomic scope" value="Bacteria"/>
</dbReference>
<evidence type="ECO:0000259" key="1">
    <source>
        <dbReference type="Pfam" id="PF05203"/>
    </source>
</evidence>
<sequence>MALKPLKDIPEWWELCARYRYDIYAFAVEALGVTPTWQQELLFESIQFDGSRTSVASGHGCFGKGTKIRLANGKWKRVEKITINDAVMGTDGFTPREVIKVVQGYQELYQFEYGNGSKNVYNKSHILCLVSLESKNGWKAGDTMEVLVSKYLEWPEETKRQFAAYELKHRKFQPVKINSVTSLGEGDYYGFVLDGDATFLTADGMVHHNTGKTASAGIVALWHLLFFDESITMFTAPQIGQLKKQVWKEISINLSRLKAGPLGWLADYVGYQSELVYIKGYKEKWYVFAKTAPKHQPTNLAGNHADNYLLWGDEASGIADEIWDVALGALTHVDNRAVMTSQPTRNAGMFYETHHKLSHRAGGAWIALTFNGEESPLVSKQSLEEQRQKYGSRDDPQYQIRVLGRFPDRADEFLITKRQSEEMYVGASIFEEHVFGYVITVDVGGGVGRDDSVIAVSKVWGEAQWGDRARRVEVVDVPLCKNKDDITELFAKINECILKYPNATLVVDDNGAGKGLGQLLKKHGIWFMPVYWGGACFNNDNRKEYVNKRALAYVCLKRAIESGRFKVKTKKFKVKIQDQIIKIPYTFDEHSRYKILSKDEMKRQGIKSPDLGDVFAFIFLENVFYTEAYENVVIADDSPEAQERAERKSRFDQLQEAAKALEK</sequence>
<dbReference type="InterPro" id="IPR027417">
    <property type="entry name" value="P-loop_NTPase"/>
</dbReference>
<evidence type="ECO:0000313" key="2">
    <source>
        <dbReference type="EMBL" id="ENV36855.1"/>
    </source>
</evidence>
<dbReference type="Gene3D" id="3.40.50.300">
    <property type="entry name" value="P-loop containing nucleotide triphosphate hydrolases"/>
    <property type="match status" value="1"/>
</dbReference>
<keyword evidence="3" id="KW-1185">Reference proteome</keyword>
<dbReference type="PATRIC" id="fig|1191460.12.peg.1647"/>
<feature type="domain" description="Hom-end-associated Hint" evidence="1">
    <location>
        <begin position="61"/>
        <end position="130"/>
    </location>
</feature>
<dbReference type="GO" id="GO:0030908">
    <property type="term" value="P:protein splicing"/>
    <property type="evidence" value="ECO:0007669"/>
    <property type="project" value="InterPro"/>
</dbReference>
<gene>
    <name evidence="2" type="ORF">F959_01662</name>
</gene>
<dbReference type="GeneID" id="58194539"/>
<dbReference type="Gene3D" id="2.170.16.10">
    <property type="entry name" value="Hedgehog/Intein (Hint) domain"/>
    <property type="match status" value="1"/>
</dbReference>
<name>N8ZZ91_ACIVR</name>
<dbReference type="OrthoDB" id="9775154at2"/>
<dbReference type="HOGENOM" id="CLU_027398_2_0_6"/>